<name>A0A2S7T926_9FLAO</name>
<dbReference type="InterPro" id="IPR037523">
    <property type="entry name" value="VOC_core"/>
</dbReference>
<dbReference type="AlphaFoldDB" id="A0A2S7T926"/>
<organism evidence="2 3">
    <name type="scientific">Aureicoccus marinus</name>
    <dbReference type="NCBI Taxonomy" id="754435"/>
    <lineage>
        <taxon>Bacteria</taxon>
        <taxon>Pseudomonadati</taxon>
        <taxon>Bacteroidota</taxon>
        <taxon>Flavobacteriia</taxon>
        <taxon>Flavobacteriales</taxon>
        <taxon>Flavobacteriaceae</taxon>
        <taxon>Aureicoccus</taxon>
    </lineage>
</organism>
<dbReference type="SUPFAM" id="SSF54593">
    <property type="entry name" value="Glyoxalase/Bleomycin resistance protein/Dihydroxybiphenyl dioxygenase"/>
    <property type="match status" value="1"/>
</dbReference>
<dbReference type="EMBL" id="MQVX01000001">
    <property type="protein sequence ID" value="PQJ16017.1"/>
    <property type="molecule type" value="Genomic_DNA"/>
</dbReference>
<dbReference type="OrthoDB" id="9799428at2"/>
<dbReference type="InterPro" id="IPR029068">
    <property type="entry name" value="Glyas_Bleomycin-R_OHBP_Dase"/>
</dbReference>
<proteinExistence type="predicted"/>
<gene>
    <name evidence="2" type="ORF">BST99_10040</name>
</gene>
<dbReference type="Pfam" id="PF18029">
    <property type="entry name" value="Glyoxalase_6"/>
    <property type="match status" value="1"/>
</dbReference>
<dbReference type="Proteomes" id="UP000239366">
    <property type="component" value="Unassembled WGS sequence"/>
</dbReference>
<dbReference type="PANTHER" id="PTHR33993">
    <property type="entry name" value="GLYOXALASE-RELATED"/>
    <property type="match status" value="1"/>
</dbReference>
<reference evidence="3" key="1">
    <citation type="submission" date="2016-11" db="EMBL/GenBank/DDBJ databases">
        <title>Trade-off between light-utilization and light-protection in marine flavobacteria.</title>
        <authorList>
            <person name="Kumagai Y."/>
            <person name="Yoshizawa S."/>
            <person name="Kogure K."/>
        </authorList>
    </citation>
    <scope>NUCLEOTIDE SEQUENCE [LARGE SCALE GENOMIC DNA]</scope>
    <source>
        <strain evidence="3">SG-18</strain>
    </source>
</reference>
<comment type="caution">
    <text evidence="2">The sequence shown here is derived from an EMBL/GenBank/DDBJ whole genome shotgun (WGS) entry which is preliminary data.</text>
</comment>
<sequence length="130" mass="15384">MKKRVTGLGGFFFKTSQPDHLKQWYKERLGIPTDNYGWSFWWKDAEGNDGLTQWSPMKDDTDYFEPSESSFMMNFRVENLDELLAALKEEGVTVMEKTEEYDYGKFGWILDPDGNKIELWEPKDEAFKEE</sequence>
<dbReference type="InterPro" id="IPR041581">
    <property type="entry name" value="Glyoxalase_6"/>
</dbReference>
<dbReference type="CDD" id="cd06587">
    <property type="entry name" value="VOC"/>
    <property type="match status" value="1"/>
</dbReference>
<dbReference type="PROSITE" id="PS51819">
    <property type="entry name" value="VOC"/>
    <property type="match status" value="1"/>
</dbReference>
<keyword evidence="3" id="KW-1185">Reference proteome</keyword>
<evidence type="ECO:0000259" key="1">
    <source>
        <dbReference type="PROSITE" id="PS51819"/>
    </source>
</evidence>
<dbReference type="PANTHER" id="PTHR33993:SF5">
    <property type="entry name" value="GLYOXALASE"/>
    <property type="match status" value="1"/>
</dbReference>
<evidence type="ECO:0000313" key="3">
    <source>
        <dbReference type="Proteomes" id="UP000239366"/>
    </source>
</evidence>
<dbReference type="InterPro" id="IPR052164">
    <property type="entry name" value="Anthracycline_SecMetBiosynth"/>
</dbReference>
<accession>A0A2S7T926</accession>
<feature type="domain" description="VOC" evidence="1">
    <location>
        <begin position="7"/>
        <end position="122"/>
    </location>
</feature>
<evidence type="ECO:0000313" key="2">
    <source>
        <dbReference type="EMBL" id="PQJ16017.1"/>
    </source>
</evidence>
<dbReference type="RefSeq" id="WP_105001687.1">
    <property type="nucleotide sequence ID" value="NZ_MQVX01000001.1"/>
</dbReference>
<protein>
    <submittedName>
        <fullName evidence="2">Glyoxalase</fullName>
    </submittedName>
</protein>
<dbReference type="Gene3D" id="3.10.180.10">
    <property type="entry name" value="2,3-Dihydroxybiphenyl 1,2-Dioxygenase, domain 1"/>
    <property type="match status" value="1"/>
</dbReference>